<reference evidence="1" key="1">
    <citation type="journal article" date="2021" name="PeerJ">
        <title>Extensive microbial diversity within the chicken gut microbiome revealed by metagenomics and culture.</title>
        <authorList>
            <person name="Gilroy R."/>
            <person name="Ravi A."/>
            <person name="Getino M."/>
            <person name="Pursley I."/>
            <person name="Horton D.L."/>
            <person name="Alikhan N.F."/>
            <person name="Baker D."/>
            <person name="Gharbi K."/>
            <person name="Hall N."/>
            <person name="Watson M."/>
            <person name="Adriaenssens E.M."/>
            <person name="Foster-Nyarko E."/>
            <person name="Jarju S."/>
            <person name="Secka A."/>
            <person name="Antonio M."/>
            <person name="Oren A."/>
            <person name="Chaudhuri R.R."/>
            <person name="La Ragione R."/>
            <person name="Hildebrand F."/>
            <person name="Pallen M.J."/>
        </authorList>
    </citation>
    <scope>NUCLEOTIDE SEQUENCE</scope>
    <source>
        <strain evidence="1">CHK192-2623</strain>
    </source>
</reference>
<dbReference type="EMBL" id="DYYQ01000053">
    <property type="protein sequence ID" value="HJE50091.1"/>
    <property type="molecule type" value="Genomic_DNA"/>
</dbReference>
<accession>A0A6B9HXD4</accession>
<protein>
    <submittedName>
        <fullName evidence="1">Uncharacterized protein</fullName>
    </submittedName>
</protein>
<gene>
    <name evidence="1" type="ORF">K8V69_08015</name>
</gene>
<organism evidence="1 2">
    <name type="scientific">Lactobacillus johnsonii</name>
    <dbReference type="NCBI Taxonomy" id="33959"/>
    <lineage>
        <taxon>Bacteria</taxon>
        <taxon>Bacillati</taxon>
        <taxon>Bacillota</taxon>
        <taxon>Bacilli</taxon>
        <taxon>Lactobacillales</taxon>
        <taxon>Lactobacillaceae</taxon>
        <taxon>Lactobacillus</taxon>
    </lineage>
</organism>
<dbReference type="Proteomes" id="UP000732527">
    <property type="component" value="Unassembled WGS sequence"/>
</dbReference>
<evidence type="ECO:0000313" key="2">
    <source>
        <dbReference type="Proteomes" id="UP000732527"/>
    </source>
</evidence>
<evidence type="ECO:0000313" key="1">
    <source>
        <dbReference type="EMBL" id="HJE50091.1"/>
    </source>
</evidence>
<sequence>MKKHFIFLGAAGVIYYSWLLALIFVAFIVGYESNKAISYPALSLGAIFVVIVIYTWFNSYFQKEASVYWLKLPYRQKLQLQNLKIKWQWKAFVVYEAKSKINTYLLLALKRKKKLI</sequence>
<dbReference type="RefSeq" id="WP_012846154.1">
    <property type="nucleotide sequence ID" value="NZ_CP039261.1"/>
</dbReference>
<proteinExistence type="predicted"/>
<reference evidence="1" key="2">
    <citation type="submission" date="2021-09" db="EMBL/GenBank/DDBJ databases">
        <authorList>
            <person name="Gilroy R."/>
        </authorList>
    </citation>
    <scope>NUCLEOTIDE SEQUENCE</scope>
    <source>
        <strain evidence="1">CHK192-2623</strain>
    </source>
</reference>
<dbReference type="AlphaFoldDB" id="A0A6B9HXD4"/>
<name>A0A6B9HXD4_LACJH</name>
<comment type="caution">
    <text evidence="1">The sequence shown here is derived from an EMBL/GenBank/DDBJ whole genome shotgun (WGS) entry which is preliminary data.</text>
</comment>